<accession>Q67L53</accession>
<gene>
    <name evidence="7" type="ordered locus">STH2608</name>
</gene>
<dbReference type="InterPro" id="IPR013525">
    <property type="entry name" value="ABC2_TM"/>
</dbReference>
<keyword evidence="4 5" id="KW-0472">Membrane</keyword>
<dbReference type="AlphaFoldDB" id="Q67L53"/>
<evidence type="ECO:0000256" key="5">
    <source>
        <dbReference type="SAM" id="Phobius"/>
    </source>
</evidence>
<dbReference type="Pfam" id="PF12698">
    <property type="entry name" value="ABC2_membrane_3"/>
    <property type="match status" value="1"/>
</dbReference>
<evidence type="ECO:0000256" key="2">
    <source>
        <dbReference type="ARBA" id="ARBA00022692"/>
    </source>
</evidence>
<dbReference type="HOGENOM" id="CLU_046841_0_0_9"/>
<feature type="domain" description="ABC-2 type transporter transmembrane" evidence="6">
    <location>
        <begin position="21"/>
        <end position="380"/>
    </location>
</feature>
<dbReference type="GO" id="GO:0140359">
    <property type="term" value="F:ABC-type transporter activity"/>
    <property type="evidence" value="ECO:0007669"/>
    <property type="project" value="InterPro"/>
</dbReference>
<name>Q67L53_SYMTH</name>
<dbReference type="GO" id="GO:0016020">
    <property type="term" value="C:membrane"/>
    <property type="evidence" value="ECO:0007669"/>
    <property type="project" value="UniProtKB-SubCell"/>
</dbReference>
<evidence type="ECO:0000313" key="7">
    <source>
        <dbReference type="EMBL" id="BAD41593.1"/>
    </source>
</evidence>
<feature type="transmembrane region" description="Helical" evidence="5">
    <location>
        <begin position="232"/>
        <end position="252"/>
    </location>
</feature>
<dbReference type="PANTHER" id="PTHR43471:SF3">
    <property type="entry name" value="ABC TRANSPORTER PERMEASE PROTEIN NATB"/>
    <property type="match status" value="1"/>
</dbReference>
<dbReference type="EMBL" id="AP006840">
    <property type="protein sequence ID" value="BAD41593.1"/>
    <property type="molecule type" value="Genomic_DNA"/>
</dbReference>
<dbReference type="KEGG" id="sth:STH2608"/>
<dbReference type="OrthoDB" id="9768837at2"/>
<sequence>MRNLWLVTRREFTSRIKSGAFIASTLIMMIVVFAATAIPLLMGGSSAPLSVVVLDRTGQLLAPLQQAVAAMEGGREVVLTPGEGDERTLMAEARAQGSVLLILDGTYPDAVHARLLYNSMGDLSDSYLVTDPLVQLVRAARLEQRGLPQELAQEVLQPLTLETLQLRSAEEGASDQFLGTLFLALGAIMSVYMISMMNSQFVFQGVLEEKVSRVVEVMAAAVRPSEMMLGKILGLGLLGILQYIGMMAAWLAGSALTMRAIGASMAGLTPGVALLIAAFVVLSYAMNASVLAALGATVSRMEDSQTMVSPVLILMMLPMFLLTPVMNDPNGTLATALSFVPLWTPIVMLMRVMMADVPAVQVAVSLALLAATTALLWWASGRIYRAALLSFGARPTLKQLWQYLRAG</sequence>
<evidence type="ECO:0000259" key="6">
    <source>
        <dbReference type="Pfam" id="PF12698"/>
    </source>
</evidence>
<keyword evidence="2 5" id="KW-0812">Transmembrane</keyword>
<dbReference type="RefSeq" id="WP_011196730.1">
    <property type="nucleotide sequence ID" value="NC_006177.1"/>
</dbReference>
<evidence type="ECO:0000313" key="8">
    <source>
        <dbReference type="Proteomes" id="UP000000417"/>
    </source>
</evidence>
<comment type="subcellular location">
    <subcellularLocation>
        <location evidence="1">Membrane</location>
        <topology evidence="1">Multi-pass membrane protein</topology>
    </subcellularLocation>
</comment>
<evidence type="ECO:0000256" key="1">
    <source>
        <dbReference type="ARBA" id="ARBA00004141"/>
    </source>
</evidence>
<feature type="transmembrane region" description="Helical" evidence="5">
    <location>
        <begin position="307"/>
        <end position="326"/>
    </location>
</feature>
<feature type="transmembrane region" description="Helical" evidence="5">
    <location>
        <begin position="20"/>
        <end position="42"/>
    </location>
</feature>
<feature type="transmembrane region" description="Helical" evidence="5">
    <location>
        <begin position="362"/>
        <end position="380"/>
    </location>
</feature>
<feature type="transmembrane region" description="Helical" evidence="5">
    <location>
        <begin position="176"/>
        <end position="194"/>
    </location>
</feature>
<organism evidence="7 8">
    <name type="scientific">Symbiobacterium thermophilum (strain DSM 24528 / JCM 14929 / IAM 14863 / T)</name>
    <dbReference type="NCBI Taxonomy" id="292459"/>
    <lineage>
        <taxon>Bacteria</taxon>
        <taxon>Bacillati</taxon>
        <taxon>Bacillota</taxon>
        <taxon>Clostridia</taxon>
        <taxon>Eubacteriales</taxon>
        <taxon>Symbiobacteriaceae</taxon>
        <taxon>Symbiobacterium</taxon>
    </lineage>
</organism>
<feature type="transmembrane region" description="Helical" evidence="5">
    <location>
        <begin position="272"/>
        <end position="295"/>
    </location>
</feature>
<protein>
    <recommendedName>
        <fullName evidence="6">ABC-2 type transporter transmembrane domain-containing protein</fullName>
    </recommendedName>
</protein>
<dbReference type="eggNOG" id="COG1668">
    <property type="taxonomic scope" value="Bacteria"/>
</dbReference>
<proteinExistence type="predicted"/>
<reference evidence="7 8" key="1">
    <citation type="journal article" date="2004" name="Nucleic Acids Res.">
        <title>Genome sequence of Symbiobacterium thermophilum, an uncultivable bacterium that depends on microbial commensalism.</title>
        <authorList>
            <person name="Ueda K."/>
            <person name="Yamashita A."/>
            <person name="Ishikawa J."/>
            <person name="Shimada M."/>
            <person name="Watsuji T."/>
            <person name="Morimura K."/>
            <person name="Ikeda H."/>
            <person name="Hattori M."/>
            <person name="Beppu T."/>
        </authorList>
    </citation>
    <scope>NUCLEOTIDE SEQUENCE [LARGE SCALE GENOMIC DNA]</scope>
    <source>
        <strain evidence="8">T / IAM 14863</strain>
    </source>
</reference>
<evidence type="ECO:0000256" key="4">
    <source>
        <dbReference type="ARBA" id="ARBA00023136"/>
    </source>
</evidence>
<keyword evidence="8" id="KW-1185">Reference proteome</keyword>
<dbReference type="STRING" id="292459.STH2608"/>
<keyword evidence="3 5" id="KW-1133">Transmembrane helix</keyword>
<evidence type="ECO:0000256" key="3">
    <source>
        <dbReference type="ARBA" id="ARBA00022989"/>
    </source>
</evidence>
<dbReference type="PANTHER" id="PTHR43471">
    <property type="entry name" value="ABC TRANSPORTER PERMEASE"/>
    <property type="match status" value="1"/>
</dbReference>
<dbReference type="Proteomes" id="UP000000417">
    <property type="component" value="Chromosome"/>
</dbReference>